<name>A0A553UH24_9DEIO</name>
<evidence type="ECO:0008006" key="4">
    <source>
        <dbReference type="Google" id="ProtNLM"/>
    </source>
</evidence>
<reference evidence="2 3" key="1">
    <citation type="submission" date="2019-07" db="EMBL/GenBank/DDBJ databases">
        <title>Deinococcus detaillus sp. nov., isolated from humus soil in Antarctica.</title>
        <authorList>
            <person name="Zhang K."/>
        </authorList>
    </citation>
    <scope>NUCLEOTIDE SEQUENCE [LARGE SCALE GENOMIC DNA]</scope>
    <source>
        <strain evidence="2 3">H1</strain>
    </source>
</reference>
<evidence type="ECO:0000313" key="3">
    <source>
        <dbReference type="Proteomes" id="UP000316092"/>
    </source>
</evidence>
<dbReference type="Proteomes" id="UP000316092">
    <property type="component" value="Unassembled WGS sequence"/>
</dbReference>
<gene>
    <name evidence="2" type="ORF">FNU79_17835</name>
</gene>
<evidence type="ECO:0000256" key="1">
    <source>
        <dbReference type="SAM" id="SignalP"/>
    </source>
</evidence>
<accession>A0A553UH24</accession>
<evidence type="ECO:0000313" key="2">
    <source>
        <dbReference type="EMBL" id="TSA79507.1"/>
    </source>
</evidence>
<keyword evidence="3" id="KW-1185">Reference proteome</keyword>
<sequence>MTTPRMLVLLPLTLLGLTTIQTAAAQNATTETPLTKAQCDAALKAKVNLNTASLETLKCLPGVPTSIGKDIILNRTYADQRDFEKKIETIGQRLWRGFSPYITLDMSKSVMAAPVPVAVSKANVAAVSNKAVHVGPLGDLSPLIKITEDTLGLVQSSKPSAAVTRIKALEVLWDKDAKALTAKNNAKWTTIDGAADQALSAVRSSTPSKAQSVKALQELLALLKAG</sequence>
<comment type="caution">
    <text evidence="2">The sequence shown here is derived from an EMBL/GenBank/DDBJ whole genome shotgun (WGS) entry which is preliminary data.</text>
</comment>
<feature type="signal peptide" evidence="1">
    <location>
        <begin position="1"/>
        <end position="25"/>
    </location>
</feature>
<keyword evidence="1" id="KW-0732">Signal</keyword>
<protein>
    <recommendedName>
        <fullName evidence="4">Helix-hairpin-helix domain-containing protein</fullName>
    </recommendedName>
</protein>
<dbReference type="AlphaFoldDB" id="A0A553UH24"/>
<dbReference type="RefSeq" id="WP_143722146.1">
    <property type="nucleotide sequence ID" value="NZ_VKDB01000041.1"/>
</dbReference>
<dbReference type="SUPFAM" id="SSF81585">
    <property type="entry name" value="PsbU/PolX domain-like"/>
    <property type="match status" value="1"/>
</dbReference>
<proteinExistence type="predicted"/>
<dbReference type="EMBL" id="VKDB01000041">
    <property type="protein sequence ID" value="TSA79507.1"/>
    <property type="molecule type" value="Genomic_DNA"/>
</dbReference>
<feature type="chain" id="PRO_5021778449" description="Helix-hairpin-helix domain-containing protein" evidence="1">
    <location>
        <begin position="26"/>
        <end position="226"/>
    </location>
</feature>
<dbReference type="Gene3D" id="1.10.150.320">
    <property type="entry name" value="Photosystem II 12 kDa extrinsic protein"/>
    <property type="match status" value="1"/>
</dbReference>
<organism evidence="2 3">
    <name type="scientific">Deinococcus detaillensis</name>
    <dbReference type="NCBI Taxonomy" id="2592048"/>
    <lineage>
        <taxon>Bacteria</taxon>
        <taxon>Thermotogati</taxon>
        <taxon>Deinococcota</taxon>
        <taxon>Deinococci</taxon>
        <taxon>Deinococcales</taxon>
        <taxon>Deinococcaceae</taxon>
        <taxon>Deinococcus</taxon>
    </lineage>
</organism>
<dbReference type="OrthoDB" id="64885at2"/>